<dbReference type="SUPFAM" id="SSF53335">
    <property type="entry name" value="S-adenosyl-L-methionine-dependent methyltransferases"/>
    <property type="match status" value="1"/>
</dbReference>
<evidence type="ECO:0000256" key="2">
    <source>
        <dbReference type="ARBA" id="ARBA00022573"/>
    </source>
</evidence>
<keyword evidence="8" id="KW-1185">Reference proteome</keyword>
<dbReference type="InterPro" id="IPR035996">
    <property type="entry name" value="4pyrrol_Methylase_sf"/>
</dbReference>
<protein>
    <submittedName>
        <fullName evidence="7">Precorrin-6Y methyltransferase</fullName>
    </submittedName>
</protein>
<evidence type="ECO:0000313" key="8">
    <source>
        <dbReference type="Proteomes" id="UP001337723"/>
    </source>
</evidence>
<dbReference type="NCBIfam" id="TIGR02469">
    <property type="entry name" value="CbiT"/>
    <property type="match status" value="1"/>
</dbReference>
<accession>A0AA48HRG1</accession>
<keyword evidence="4" id="KW-0808">Transferase</keyword>
<dbReference type="PANTHER" id="PTHR43182:SF1">
    <property type="entry name" value="COBALT-PRECORRIN-7 C(5)-METHYLTRANSFERASE"/>
    <property type="match status" value="1"/>
</dbReference>
<keyword evidence="2" id="KW-0169">Cobalamin biosynthesis</keyword>
<dbReference type="PANTHER" id="PTHR43182">
    <property type="entry name" value="COBALT-PRECORRIN-6B C(15)-METHYLTRANSFERASE (DECARBOXYLATING)"/>
    <property type="match status" value="1"/>
</dbReference>
<dbReference type="PIRSF" id="PIRSF036428">
    <property type="entry name" value="CobL"/>
    <property type="match status" value="1"/>
</dbReference>
<dbReference type="GO" id="GO:0009236">
    <property type="term" value="P:cobalamin biosynthetic process"/>
    <property type="evidence" value="ECO:0007669"/>
    <property type="project" value="UniProtKB-KW"/>
</dbReference>
<reference evidence="7 8" key="1">
    <citation type="submission" date="2023-01" db="EMBL/GenBank/DDBJ databases">
        <title>Complete genome sequence of Roseicyclus marinus strain Dej080120_10.</title>
        <authorList>
            <person name="Ueki S."/>
            <person name="Maruyama F."/>
        </authorList>
    </citation>
    <scope>NUCLEOTIDE SEQUENCE [LARGE SCALE GENOMIC DNA]</scope>
    <source>
        <strain evidence="7 8">Dej080120_10</strain>
    </source>
</reference>
<keyword evidence="3 7" id="KW-0489">Methyltransferase</keyword>
<dbReference type="KEGG" id="rmai:MACH21_08780"/>
<evidence type="ECO:0000313" key="7">
    <source>
        <dbReference type="EMBL" id="BDW84701.1"/>
    </source>
</evidence>
<organism evidence="7 8">
    <name type="scientific">Roseicyclus marinus</name>
    <dbReference type="NCBI Taxonomy" id="2161673"/>
    <lineage>
        <taxon>Bacteria</taxon>
        <taxon>Pseudomonadati</taxon>
        <taxon>Pseudomonadota</taxon>
        <taxon>Alphaproteobacteria</taxon>
        <taxon>Rhodobacterales</taxon>
        <taxon>Roseobacteraceae</taxon>
        <taxon>Roseicyclus</taxon>
    </lineage>
</organism>
<evidence type="ECO:0000256" key="1">
    <source>
        <dbReference type="ARBA" id="ARBA00004953"/>
    </source>
</evidence>
<dbReference type="InterPro" id="IPR014777">
    <property type="entry name" value="4pyrrole_Mease_sub1"/>
</dbReference>
<dbReference type="Gene3D" id="3.40.50.150">
    <property type="entry name" value="Vaccinia Virus protein VP39"/>
    <property type="match status" value="1"/>
</dbReference>
<dbReference type="AlphaFoldDB" id="A0AA48HRG1"/>
<name>A0AA48HRG1_9RHOB</name>
<dbReference type="InterPro" id="IPR029063">
    <property type="entry name" value="SAM-dependent_MTases_sf"/>
</dbReference>
<feature type="domain" description="Tetrapyrrole methylase" evidence="6">
    <location>
        <begin position="7"/>
        <end position="193"/>
    </location>
</feature>
<dbReference type="InterPro" id="IPR012818">
    <property type="entry name" value="CbiE"/>
</dbReference>
<dbReference type="NCBIfam" id="TIGR02467">
    <property type="entry name" value="CbiE"/>
    <property type="match status" value="1"/>
</dbReference>
<sequence>MSEAPWLTIIGLGEDGPEGLSPASRAALERAQIVMGPPRHLGLLPDLAAKRVDWPVPFADGLPLLESFRGRPTVALVSGDPFWFGAGSVIATRLAPGEWHALPAPSTFSRAAARLGWPLETTLCLGLHAAPLARLRPHLAPGQRAIVLLRDGPAVGALAGYLAAEGFGDSQLTVLEALGGPRERITRDTAQTLGGSFAHPVAVAIEVAGNGPSLPRASGIADSFFDTDGQITKRPIRALALSALAPLPGQTLWDIGGGSGSIGIEWCLSHPSLSAISIEPRPDRAARIRANADRYGLDRLQVVEGAAPAALADLPPSDAVFIGGGLSGALMQDLTTRLAPGTRLVAHAVTLESEALLTAWSAQLGGDLLRIDLAEAAPLGPKRGWSPARPIVQWRVVL</sequence>
<dbReference type="InterPro" id="IPR000878">
    <property type="entry name" value="4pyrrol_Mease"/>
</dbReference>
<keyword evidence="5" id="KW-0949">S-adenosyl-L-methionine</keyword>
<evidence type="ECO:0000256" key="4">
    <source>
        <dbReference type="ARBA" id="ARBA00022679"/>
    </source>
</evidence>
<dbReference type="SUPFAM" id="SSF53790">
    <property type="entry name" value="Tetrapyrrole methylase"/>
    <property type="match status" value="1"/>
</dbReference>
<dbReference type="EMBL" id="AP027266">
    <property type="protein sequence ID" value="BDW84701.1"/>
    <property type="molecule type" value="Genomic_DNA"/>
</dbReference>
<dbReference type="Pfam" id="PF00590">
    <property type="entry name" value="TP_methylase"/>
    <property type="match status" value="1"/>
</dbReference>
<gene>
    <name evidence="7" type="primary">cobL</name>
    <name evidence="7" type="ORF">MACH21_08780</name>
</gene>
<dbReference type="CDD" id="cd11644">
    <property type="entry name" value="Precorrin-6Y-MT"/>
    <property type="match status" value="1"/>
</dbReference>
<evidence type="ECO:0000259" key="6">
    <source>
        <dbReference type="Pfam" id="PF00590"/>
    </source>
</evidence>
<dbReference type="Pfam" id="PF01135">
    <property type="entry name" value="PCMT"/>
    <property type="match status" value="1"/>
</dbReference>
<dbReference type="Proteomes" id="UP001337723">
    <property type="component" value="Chromosome"/>
</dbReference>
<dbReference type="Gene3D" id="3.40.1010.10">
    <property type="entry name" value="Cobalt-precorrin-4 Transmethylase, Domain 1"/>
    <property type="match status" value="1"/>
</dbReference>
<evidence type="ECO:0000256" key="3">
    <source>
        <dbReference type="ARBA" id="ARBA00022603"/>
    </source>
</evidence>
<proteinExistence type="predicted"/>
<dbReference type="InterPro" id="IPR050714">
    <property type="entry name" value="Cobalamin_biosynth_MTase"/>
</dbReference>
<dbReference type="GO" id="GO:0008276">
    <property type="term" value="F:protein methyltransferase activity"/>
    <property type="evidence" value="ECO:0007669"/>
    <property type="project" value="InterPro"/>
</dbReference>
<dbReference type="RefSeq" id="WP_338274777.1">
    <property type="nucleotide sequence ID" value="NZ_AP027266.1"/>
</dbReference>
<evidence type="ECO:0000256" key="5">
    <source>
        <dbReference type="ARBA" id="ARBA00022691"/>
    </source>
</evidence>
<dbReference type="GO" id="GO:0032259">
    <property type="term" value="P:methylation"/>
    <property type="evidence" value="ECO:0007669"/>
    <property type="project" value="UniProtKB-KW"/>
</dbReference>
<dbReference type="InterPro" id="IPR006365">
    <property type="entry name" value="Cbl_synth_CobL"/>
</dbReference>
<comment type="pathway">
    <text evidence="1">Cofactor biosynthesis; adenosylcobalamin biosynthesis.</text>
</comment>
<dbReference type="InterPro" id="IPR014008">
    <property type="entry name" value="Cbl_synth_MTase_CbiT"/>
</dbReference>